<name>A0A636K1Y7_SALET</name>
<reference evidence="1" key="1">
    <citation type="submission" date="2018-07" db="EMBL/GenBank/DDBJ databases">
        <authorList>
            <person name="Ashton P.M."/>
            <person name="Dallman T."/>
            <person name="Nair S."/>
            <person name="De Pinna E."/>
            <person name="Peters T."/>
            <person name="Grant K."/>
        </authorList>
    </citation>
    <scope>NUCLEOTIDE SEQUENCE</scope>
    <source>
        <strain evidence="1">350641</strain>
    </source>
</reference>
<accession>A0A636K1Y7</accession>
<evidence type="ECO:0000313" key="1">
    <source>
        <dbReference type="EMBL" id="EDI0570652.1"/>
    </source>
</evidence>
<comment type="caution">
    <text evidence="1">The sequence shown here is derived from an EMBL/GenBank/DDBJ whole genome shotgun (WGS) entry which is preliminary data.</text>
</comment>
<protein>
    <submittedName>
        <fullName evidence="1">Uncharacterized protein</fullName>
    </submittedName>
</protein>
<sequence>MAKIQYHRDWGNYLEVYDHDSVAEMNDQLYQHCIDTMGANSPDIVVEYPVYLRDIYSVQEPGKLTRIGYVSLVYEDDADGYVAHHYTLDKKELPNEWSAASFYGGEYGFKTEGKMNENYRRSVRNA</sequence>
<proteinExistence type="predicted"/>
<gene>
    <name evidence="1" type="ORF">CC785_15765</name>
</gene>
<dbReference type="AlphaFoldDB" id="A0A636K1Y7"/>
<dbReference type="EMBL" id="AAMJRQ010000020">
    <property type="protein sequence ID" value="EDI0570652.1"/>
    <property type="molecule type" value="Genomic_DNA"/>
</dbReference>
<organism evidence="1">
    <name type="scientific">Salmonella enterica subsp. enterica serovar Berkeley</name>
    <dbReference type="NCBI Taxonomy" id="1965103"/>
    <lineage>
        <taxon>Bacteria</taxon>
        <taxon>Pseudomonadati</taxon>
        <taxon>Pseudomonadota</taxon>
        <taxon>Gammaproteobacteria</taxon>
        <taxon>Enterobacterales</taxon>
        <taxon>Enterobacteriaceae</taxon>
        <taxon>Salmonella</taxon>
    </lineage>
</organism>